<evidence type="ECO:0000313" key="2">
    <source>
        <dbReference type="Proteomes" id="UP001497644"/>
    </source>
</evidence>
<dbReference type="Proteomes" id="UP001497644">
    <property type="component" value="Chromosome 2"/>
</dbReference>
<dbReference type="EMBL" id="OZ034825">
    <property type="protein sequence ID" value="CAL1680093.1"/>
    <property type="molecule type" value="Genomic_DNA"/>
</dbReference>
<organism evidence="1 2">
    <name type="scientific">Lasius platythorax</name>
    <dbReference type="NCBI Taxonomy" id="488582"/>
    <lineage>
        <taxon>Eukaryota</taxon>
        <taxon>Metazoa</taxon>
        <taxon>Ecdysozoa</taxon>
        <taxon>Arthropoda</taxon>
        <taxon>Hexapoda</taxon>
        <taxon>Insecta</taxon>
        <taxon>Pterygota</taxon>
        <taxon>Neoptera</taxon>
        <taxon>Endopterygota</taxon>
        <taxon>Hymenoptera</taxon>
        <taxon>Apocrita</taxon>
        <taxon>Aculeata</taxon>
        <taxon>Formicoidea</taxon>
        <taxon>Formicidae</taxon>
        <taxon>Formicinae</taxon>
        <taxon>Lasius</taxon>
        <taxon>Lasius</taxon>
    </lineage>
</organism>
<proteinExistence type="predicted"/>
<keyword evidence="2" id="KW-1185">Reference proteome</keyword>
<protein>
    <submittedName>
        <fullName evidence="1">Uncharacterized protein</fullName>
    </submittedName>
</protein>
<reference evidence="1" key="1">
    <citation type="submission" date="2024-04" db="EMBL/GenBank/DDBJ databases">
        <authorList>
            <consortium name="Molecular Ecology Group"/>
        </authorList>
    </citation>
    <scope>NUCLEOTIDE SEQUENCE</scope>
</reference>
<dbReference type="AlphaFoldDB" id="A0AAV2NJW7"/>
<sequence>MLFEDYIVDDGTLNLDYRRKCENGKEFATEKYNRLVVCKSNYASIKLIKAAVYNFADFEMGRKTLKIVQLYSGEPLDK</sequence>
<accession>A0AAV2NJW7</accession>
<evidence type="ECO:0000313" key="1">
    <source>
        <dbReference type="EMBL" id="CAL1680093.1"/>
    </source>
</evidence>
<gene>
    <name evidence="1" type="ORF">LPLAT_LOCUS6174</name>
</gene>
<name>A0AAV2NJW7_9HYME</name>